<dbReference type="RefSeq" id="WP_290254295.1">
    <property type="nucleotide sequence ID" value="NZ_JAUGQQ010000003.1"/>
</dbReference>
<organism evidence="1 2">
    <name type="scientific">Aequorivita aurantiaca</name>
    <dbReference type="NCBI Taxonomy" id="3053356"/>
    <lineage>
        <taxon>Bacteria</taxon>
        <taxon>Pseudomonadati</taxon>
        <taxon>Bacteroidota</taxon>
        <taxon>Flavobacteriia</taxon>
        <taxon>Flavobacteriales</taxon>
        <taxon>Flavobacteriaceae</taxon>
        <taxon>Aequorivita</taxon>
    </lineage>
</organism>
<keyword evidence="2" id="KW-1185">Reference proteome</keyword>
<evidence type="ECO:0000313" key="1">
    <source>
        <dbReference type="EMBL" id="MDN3724203.1"/>
    </source>
</evidence>
<name>A0ABT8DG33_9FLAO</name>
<proteinExistence type="predicted"/>
<protein>
    <submittedName>
        <fullName evidence="1">Uncharacterized protein</fullName>
    </submittedName>
</protein>
<dbReference type="Proteomes" id="UP001244787">
    <property type="component" value="Unassembled WGS sequence"/>
</dbReference>
<accession>A0ABT8DG33</accession>
<dbReference type="EMBL" id="JAUGQQ010000003">
    <property type="protein sequence ID" value="MDN3724203.1"/>
    <property type="molecule type" value="Genomic_DNA"/>
</dbReference>
<gene>
    <name evidence="1" type="ORF">QRD02_07395</name>
</gene>
<reference evidence="1 2" key="1">
    <citation type="submission" date="2023-06" db="EMBL/GenBank/DDBJ databases">
        <authorList>
            <person name="Ye Y.-Q."/>
            <person name="Du Z.-J."/>
        </authorList>
    </citation>
    <scope>NUCLEOTIDE SEQUENCE [LARGE SCALE GENOMIC DNA]</scope>
    <source>
        <strain evidence="1 2">SDUM287046</strain>
    </source>
</reference>
<evidence type="ECO:0000313" key="2">
    <source>
        <dbReference type="Proteomes" id="UP001244787"/>
    </source>
</evidence>
<sequence>MISELPELKRSIGISRFVGFNFMQKPNAIFILRGYDPRGIEEVNRNHNTYFNLTGISVWNRKAENYEPIKLRYQHDTLTQIETENPEYFHKTFDLNQIQRNEIKLEHLKLENPDRKIAEKALKSLSKEQMELLELEYTFEIELDEKLYYTILDMEDGNYIAVDKKGKIYRLNHDHDQSVKLIASEPIDFFNIYSGKKSDLEKIVYE</sequence>
<comment type="caution">
    <text evidence="1">The sequence shown here is derived from an EMBL/GenBank/DDBJ whole genome shotgun (WGS) entry which is preliminary data.</text>
</comment>